<organism evidence="1 2">
    <name type="scientific">Candidatus Berkelbacteria bacterium CG03_land_8_20_14_0_80_40_36</name>
    <dbReference type="NCBI Taxonomy" id="1974509"/>
    <lineage>
        <taxon>Bacteria</taxon>
        <taxon>Candidatus Berkelbacteria</taxon>
    </lineage>
</organism>
<accession>A0A2M7CHR1</accession>
<dbReference type="AlphaFoldDB" id="A0A2M7CHR1"/>
<dbReference type="Proteomes" id="UP000229966">
    <property type="component" value="Unassembled WGS sequence"/>
</dbReference>
<proteinExistence type="predicted"/>
<evidence type="ECO:0008006" key="3">
    <source>
        <dbReference type="Google" id="ProtNLM"/>
    </source>
</evidence>
<protein>
    <recommendedName>
        <fullName evidence="3">Gcp-like domain-containing protein</fullName>
    </recommendedName>
</protein>
<gene>
    <name evidence="1" type="ORF">COS38_03085</name>
</gene>
<reference evidence="2" key="1">
    <citation type="submission" date="2017-09" db="EMBL/GenBank/DDBJ databases">
        <title>Depth-based differentiation of microbial function through sediment-hosted aquifers and enrichment of novel symbionts in the deep terrestrial subsurface.</title>
        <authorList>
            <person name="Probst A.J."/>
            <person name="Ladd B."/>
            <person name="Jarett J.K."/>
            <person name="Geller-Mcgrath D.E."/>
            <person name="Sieber C.M.K."/>
            <person name="Emerson J.B."/>
            <person name="Anantharaman K."/>
            <person name="Thomas B.C."/>
            <person name="Malmstrom R."/>
            <person name="Stieglmeier M."/>
            <person name="Klingl A."/>
            <person name="Woyke T."/>
            <person name="Ryan C.M."/>
            <person name="Banfield J.F."/>
        </authorList>
    </citation>
    <scope>NUCLEOTIDE SEQUENCE [LARGE SCALE GENOMIC DNA]</scope>
</reference>
<evidence type="ECO:0000313" key="2">
    <source>
        <dbReference type="Proteomes" id="UP000229966"/>
    </source>
</evidence>
<evidence type="ECO:0000313" key="1">
    <source>
        <dbReference type="EMBL" id="PIV25169.1"/>
    </source>
</evidence>
<comment type="caution">
    <text evidence="1">The sequence shown here is derived from an EMBL/GenBank/DDBJ whole genome shotgun (WGS) entry which is preliminary data.</text>
</comment>
<dbReference type="Gene3D" id="3.30.420.40">
    <property type="match status" value="1"/>
</dbReference>
<dbReference type="InterPro" id="IPR043129">
    <property type="entry name" value="ATPase_NBD"/>
</dbReference>
<sequence length="113" mass="12826">MKAKIIINTCENPATIKYCKNGELVSLISWDQKKDKADSLILKIDRLLRTKHLTPADVDFEIDEFCPSGSYTGHRIGVSVVNAINFSFGHKKRFSARYGMEPKITKKSSNYRS</sequence>
<dbReference type="SUPFAM" id="SSF53067">
    <property type="entry name" value="Actin-like ATPase domain"/>
    <property type="match status" value="1"/>
</dbReference>
<dbReference type="EMBL" id="PEUM01000088">
    <property type="protein sequence ID" value="PIV25169.1"/>
    <property type="molecule type" value="Genomic_DNA"/>
</dbReference>
<name>A0A2M7CHR1_9BACT</name>